<evidence type="ECO:0000256" key="15">
    <source>
        <dbReference type="SAM" id="SignalP"/>
    </source>
</evidence>
<evidence type="ECO:0000256" key="12">
    <source>
        <dbReference type="PIRSR" id="PIRSR601382-2"/>
    </source>
</evidence>
<evidence type="ECO:0000256" key="4">
    <source>
        <dbReference type="ARBA" id="ARBA00022729"/>
    </source>
</evidence>
<keyword evidence="6 13" id="KW-1015">Disulfide bond</keyword>
<dbReference type="GO" id="GO:0004571">
    <property type="term" value="F:mannosyl-oligosaccharide 1,2-alpha-mannosidase activity"/>
    <property type="evidence" value="ECO:0007669"/>
    <property type="project" value="UniProtKB-EC"/>
</dbReference>
<evidence type="ECO:0000256" key="9">
    <source>
        <dbReference type="ARBA" id="ARBA00047669"/>
    </source>
</evidence>
<proteinExistence type="inferred from homology"/>
<comment type="catalytic activity">
    <reaction evidence="9">
        <text>N(4)-(alpha-D-Man-(1-&gt;2)-alpha-D-Man-(1-&gt;2)-alpha-D-Man-(1-&gt;3)-[alpha-D-Man-(1-&gt;3)-[alpha-D-Man-(1-&gt;2)-alpha-D-Man-(1-&gt;6)]-alpha-D-Man-(1-&gt;6)]-beta-D-Man-(1-&gt;4)-beta-D-GlcNAc-(1-&gt;4)-beta-D-GlcNAc)-L-asparaginyl-[protein] (N-glucan mannose isomer 8A1,2,3B1,3) + 3 H2O = N(4)-(alpha-D-Man-(1-&gt;3)-[alpha-D-Man-(1-&gt;3)-[alpha-D-Man-(1-&gt;6)]-alpha-D-Man-(1-&gt;6)]-beta-D-Man-(1-&gt;4)-beta-D-GlcNAc-(1-&gt;4)-beta-D-GlcNAc)-L-asparaginyl-[protein] (N-glucan mannose isomer 5A1,2) + 3 beta-D-mannose</text>
        <dbReference type="Rhea" id="RHEA:56028"/>
        <dbReference type="Rhea" id="RHEA-COMP:14358"/>
        <dbReference type="Rhea" id="RHEA-COMP:14367"/>
        <dbReference type="ChEBI" id="CHEBI:15377"/>
        <dbReference type="ChEBI" id="CHEBI:28563"/>
        <dbReference type="ChEBI" id="CHEBI:59087"/>
        <dbReference type="ChEBI" id="CHEBI:60628"/>
        <dbReference type="EC" id="3.2.1.113"/>
    </reaction>
</comment>
<feature type="active site" description="Proton donor" evidence="11">
    <location>
        <position position="142"/>
    </location>
</feature>
<dbReference type="GO" id="GO:0005975">
    <property type="term" value="P:carbohydrate metabolic process"/>
    <property type="evidence" value="ECO:0007669"/>
    <property type="project" value="InterPro"/>
</dbReference>
<keyword evidence="12" id="KW-0106">Calcium</keyword>
<feature type="signal peptide" evidence="15">
    <location>
        <begin position="1"/>
        <end position="25"/>
    </location>
</feature>
<protein>
    <recommendedName>
        <fullName evidence="14">alpha-1,2-Mannosidase</fullName>
        <ecNumber evidence="14">3.2.1.-</ecNumber>
    </recommendedName>
</protein>
<feature type="active site" evidence="11">
    <location>
        <position position="449"/>
    </location>
</feature>
<comment type="similarity">
    <text evidence="3 14">Belongs to the glycosyl hydrolase 47 family.</text>
</comment>
<evidence type="ECO:0000256" key="11">
    <source>
        <dbReference type="PIRSR" id="PIRSR601382-1"/>
    </source>
</evidence>
<keyword evidence="8 14" id="KW-0326">Glycosidase</keyword>
<feature type="chain" id="PRO_5002430301" description="alpha-1,2-Mannosidase" evidence="15">
    <location>
        <begin position="26"/>
        <end position="550"/>
    </location>
</feature>
<evidence type="ECO:0000313" key="17">
    <source>
        <dbReference type="Proteomes" id="UP000033140"/>
    </source>
</evidence>
<dbReference type="GO" id="GO:0016020">
    <property type="term" value="C:membrane"/>
    <property type="evidence" value="ECO:0007669"/>
    <property type="project" value="InterPro"/>
</dbReference>
<evidence type="ECO:0000256" key="1">
    <source>
        <dbReference type="ARBA" id="ARBA00001913"/>
    </source>
</evidence>
<dbReference type="InterPro" id="IPR001382">
    <property type="entry name" value="Glyco_hydro_47"/>
</dbReference>
<comment type="pathway">
    <text evidence="2">Protein modification; protein glycosylation.</text>
</comment>
<dbReference type="OMA" id="LLEGCHH"/>
<evidence type="ECO:0000256" key="2">
    <source>
        <dbReference type="ARBA" id="ARBA00004922"/>
    </source>
</evidence>
<reference evidence="16 17" key="3">
    <citation type="journal article" date="2015" name="Genome Announc.">
        <title>Draft Genome Sequence of the Archiascomycetous Yeast Saitoella complicata.</title>
        <authorList>
            <person name="Yamauchi K."/>
            <person name="Kondo S."/>
            <person name="Hamamoto M."/>
            <person name="Takahashi Y."/>
            <person name="Ogura Y."/>
            <person name="Hayashi T."/>
            <person name="Nishida H."/>
        </authorList>
    </citation>
    <scope>NUCLEOTIDE SEQUENCE [LARGE SCALE GENOMIC DNA]</scope>
    <source>
        <strain evidence="16 17">NRRL Y-17804</strain>
    </source>
</reference>
<dbReference type="SUPFAM" id="SSF48225">
    <property type="entry name" value="Seven-hairpin glycosidases"/>
    <property type="match status" value="1"/>
</dbReference>
<dbReference type="Gene3D" id="1.50.10.10">
    <property type="match status" value="1"/>
</dbReference>
<feature type="active site" description="Proton donor" evidence="11">
    <location>
        <position position="408"/>
    </location>
</feature>
<evidence type="ECO:0000256" key="5">
    <source>
        <dbReference type="ARBA" id="ARBA00022801"/>
    </source>
</evidence>
<keyword evidence="17" id="KW-1185">Reference proteome</keyword>
<feature type="disulfide bond" evidence="13">
    <location>
        <begin position="365"/>
        <end position="394"/>
    </location>
</feature>
<feature type="binding site" evidence="12">
    <location>
        <position position="536"/>
    </location>
    <ligand>
        <name>Ca(2+)</name>
        <dbReference type="ChEBI" id="CHEBI:29108"/>
    </ligand>
</feature>
<evidence type="ECO:0000256" key="10">
    <source>
        <dbReference type="ARBA" id="ARBA00048605"/>
    </source>
</evidence>
<comment type="caution">
    <text evidence="16">The sequence shown here is derived from an EMBL/GenBank/DDBJ whole genome shotgun (WGS) entry which is preliminary data.</text>
</comment>
<dbReference type="Pfam" id="PF01532">
    <property type="entry name" value="Glyco_hydro_47"/>
    <property type="match status" value="1"/>
</dbReference>
<keyword evidence="4 15" id="KW-0732">Signal</keyword>
<feature type="active site" evidence="11">
    <location>
        <position position="297"/>
    </location>
</feature>
<evidence type="ECO:0000313" key="16">
    <source>
        <dbReference type="EMBL" id="GAO47374.1"/>
    </source>
</evidence>
<dbReference type="InterPro" id="IPR012341">
    <property type="entry name" value="6hp_glycosidase-like_sf"/>
</dbReference>
<reference evidence="16 17" key="2">
    <citation type="journal article" date="2014" name="J. Gen. Appl. Microbiol.">
        <title>The early diverging ascomycetous budding yeast Saitoella complicata has three histone deacetylases belonging to the Clr6, Hos2, and Rpd3 lineages.</title>
        <authorList>
            <person name="Nishida H."/>
            <person name="Matsumoto T."/>
            <person name="Kondo S."/>
            <person name="Hamamoto M."/>
            <person name="Yoshikawa H."/>
        </authorList>
    </citation>
    <scope>NUCLEOTIDE SEQUENCE [LARGE SCALE GENOMIC DNA]</scope>
    <source>
        <strain evidence="16 17">NRRL Y-17804</strain>
    </source>
</reference>
<evidence type="ECO:0000256" key="7">
    <source>
        <dbReference type="ARBA" id="ARBA00023180"/>
    </source>
</evidence>
<dbReference type="InterPro" id="IPR050749">
    <property type="entry name" value="Glycosyl_Hydrolase_47"/>
</dbReference>
<dbReference type="Proteomes" id="UP000033140">
    <property type="component" value="Unassembled WGS sequence"/>
</dbReference>
<name>A0A0E9NC22_SAICN</name>
<organism evidence="16 17">
    <name type="scientific">Saitoella complicata (strain BCRC 22490 / CBS 7301 / JCM 7358 / NBRC 10748 / NRRL Y-17804)</name>
    <dbReference type="NCBI Taxonomy" id="698492"/>
    <lineage>
        <taxon>Eukaryota</taxon>
        <taxon>Fungi</taxon>
        <taxon>Dikarya</taxon>
        <taxon>Ascomycota</taxon>
        <taxon>Taphrinomycotina</taxon>
        <taxon>Taphrinomycotina incertae sedis</taxon>
        <taxon>Saitoella</taxon>
    </lineage>
</organism>
<sequence>MNGIPIRRSRLAILSFAVIVGLLYSFSSPSSSGYPSPSNPYGKIQYDFPPGKGGDRARAMEVKGMYMRHLELYNKRAWGHDEVLPETGEPANSRNGWGATIVDSIDTCLLMGLIPEALRSIEHTLKVDFTKTHENGRVDPFETIIRYVGGLLSAHDLLPTASLPRGKVKDLQKGLLRQAKILADQIGPGFGSPTGMLYPGVDFAQKKGHIEDRGTRSGAVAGDIANIGTNWLEYAKLSVLTGDDVYVRNASRAWSLLVNPPPHSFGFERTGGLVATPVDIMSGRQMSDHMSWGAKSDSYYEYLIKAWLMAPKTPSTEQYRHAWTQAVHAAKVMLISQTNHKTNPKKFIGEWRFGNRDSTSEHLACFAGGNFMLGGKALGNQEYIDAGLELIEGCRWVYEQTSTKLGPEGWRWIATTDDNPKKPDKHAAKHQYSLWGFWATNTRYHLRPEYVESLFYAYRITGDVKYADWAWEVFESIREHCESEWGYSDIKDVTGYKGTRRLNNQESYFGAETLKYLYLIFADPRVGSLDEWVYNTEAHPLRIERRAIGE</sequence>
<dbReference type="EC" id="3.2.1.-" evidence="14"/>
<dbReference type="InterPro" id="IPR036026">
    <property type="entry name" value="Seven-hairpin_glycosidases"/>
</dbReference>
<dbReference type="PANTHER" id="PTHR11742">
    <property type="entry name" value="MANNOSYL-OLIGOSACCHARIDE ALPHA-1,2-MANNOSIDASE-RELATED"/>
    <property type="match status" value="1"/>
</dbReference>
<gene>
    <name evidence="16" type="ORF">G7K_1582-t1</name>
</gene>
<evidence type="ECO:0000256" key="13">
    <source>
        <dbReference type="PIRSR" id="PIRSR601382-3"/>
    </source>
</evidence>
<dbReference type="GO" id="GO:0005509">
    <property type="term" value="F:calcium ion binding"/>
    <property type="evidence" value="ECO:0007669"/>
    <property type="project" value="InterPro"/>
</dbReference>
<keyword evidence="5 14" id="KW-0378">Hydrolase</keyword>
<dbReference type="EMBL" id="BACD03000008">
    <property type="protein sequence ID" value="GAO47374.1"/>
    <property type="molecule type" value="Genomic_DNA"/>
</dbReference>
<dbReference type="PRINTS" id="PR00747">
    <property type="entry name" value="GLYHDRLASE47"/>
</dbReference>
<keyword evidence="12" id="KW-0479">Metal-binding</keyword>
<evidence type="ECO:0000256" key="6">
    <source>
        <dbReference type="ARBA" id="ARBA00023157"/>
    </source>
</evidence>
<accession>A0A0E9NC22</accession>
<keyword evidence="7" id="KW-0325">Glycoprotein</keyword>
<evidence type="ECO:0000256" key="3">
    <source>
        <dbReference type="ARBA" id="ARBA00007658"/>
    </source>
</evidence>
<comment type="cofactor">
    <cofactor evidence="1 12">
        <name>Ca(2+)</name>
        <dbReference type="ChEBI" id="CHEBI:29108"/>
    </cofactor>
</comment>
<reference evidence="16 17" key="1">
    <citation type="journal article" date="2011" name="J. Gen. Appl. Microbiol.">
        <title>Draft genome sequencing of the enigmatic yeast Saitoella complicata.</title>
        <authorList>
            <person name="Nishida H."/>
            <person name="Hamamoto M."/>
            <person name="Sugiyama J."/>
        </authorList>
    </citation>
    <scope>NUCLEOTIDE SEQUENCE [LARGE SCALE GENOMIC DNA]</scope>
    <source>
        <strain evidence="16 17">NRRL Y-17804</strain>
    </source>
</reference>
<evidence type="ECO:0000256" key="14">
    <source>
        <dbReference type="RuleBase" id="RU361193"/>
    </source>
</evidence>
<dbReference type="GO" id="GO:0036503">
    <property type="term" value="P:ERAD pathway"/>
    <property type="evidence" value="ECO:0007669"/>
    <property type="project" value="UniProtKB-ARBA"/>
</dbReference>
<evidence type="ECO:0000256" key="8">
    <source>
        <dbReference type="ARBA" id="ARBA00023295"/>
    </source>
</evidence>
<dbReference type="PANTHER" id="PTHR11742:SF101">
    <property type="entry name" value="MANNOSYL-OLIGOSACCHARIDE ALPHA-1,2-MANNOSIDASE 1B"/>
    <property type="match status" value="1"/>
</dbReference>
<dbReference type="GO" id="GO:0005783">
    <property type="term" value="C:endoplasmic reticulum"/>
    <property type="evidence" value="ECO:0007669"/>
    <property type="project" value="TreeGrafter"/>
</dbReference>
<dbReference type="AlphaFoldDB" id="A0A0E9NC22"/>
<dbReference type="STRING" id="698492.A0A0E9NC22"/>
<comment type="catalytic activity">
    <reaction evidence="10">
        <text>N(4)-(alpha-D-Man-(1-&gt;2)-alpha-D-Man-(1-&gt;2)-alpha-D-Man-(1-&gt;3)-[alpha-D-Man-(1-&gt;2)-alpha-D-Man-(1-&gt;3)-[alpha-D-Man-(1-&gt;2)-alpha-D-Man-(1-&gt;6)]-alpha-D-Man-(1-&gt;6)]-beta-D-Man-(1-&gt;4)-beta-D-GlcNAc-(1-&gt;4)-beta-D-GlcNAc)-L-asparaginyl-[protein] (N-glucan mannose isomer 9A1,2,3B1,2,3) + 4 H2O = N(4)-(alpha-D-Man-(1-&gt;3)-[alpha-D-Man-(1-&gt;3)-[alpha-D-Man-(1-&gt;6)]-alpha-D-Man-(1-&gt;6)]-beta-D-Man-(1-&gt;4)-beta-D-GlcNAc-(1-&gt;4)-beta-D-GlcNAc)-L-asparaginyl-[protein] (N-glucan mannose isomer 5A1,2) + 4 beta-D-mannose</text>
        <dbReference type="Rhea" id="RHEA:56008"/>
        <dbReference type="Rhea" id="RHEA-COMP:14356"/>
        <dbReference type="Rhea" id="RHEA-COMP:14367"/>
        <dbReference type="ChEBI" id="CHEBI:15377"/>
        <dbReference type="ChEBI" id="CHEBI:28563"/>
        <dbReference type="ChEBI" id="CHEBI:59087"/>
        <dbReference type="ChEBI" id="CHEBI:139493"/>
        <dbReference type="EC" id="3.2.1.113"/>
    </reaction>
</comment>